<evidence type="ECO:0000256" key="4">
    <source>
        <dbReference type="ARBA" id="ARBA00022597"/>
    </source>
</evidence>
<feature type="transmembrane region" description="Helical" evidence="9">
    <location>
        <begin position="362"/>
        <end position="383"/>
    </location>
</feature>
<keyword evidence="4 8" id="KW-0762">Sugar transport</keyword>
<gene>
    <name evidence="11" type="ORF">ATOP_15880</name>
</gene>
<accession>A0AAV5B5V2</accession>
<dbReference type="PROSITE" id="PS51105">
    <property type="entry name" value="PTS_EIIC_TYPE_3"/>
    <property type="match status" value="1"/>
</dbReference>
<protein>
    <recommendedName>
        <fullName evidence="8">Permease IIC component</fullName>
    </recommendedName>
</protein>
<proteinExistence type="predicted"/>
<feature type="transmembrane region" description="Helical" evidence="9">
    <location>
        <begin position="389"/>
        <end position="416"/>
    </location>
</feature>
<keyword evidence="12" id="KW-1185">Reference proteome</keyword>
<feature type="transmembrane region" description="Helical" evidence="9">
    <location>
        <begin position="77"/>
        <end position="100"/>
    </location>
</feature>
<keyword evidence="5 9" id="KW-0812">Transmembrane</keyword>
<feature type="transmembrane region" description="Helical" evidence="9">
    <location>
        <begin position="266"/>
        <end position="285"/>
    </location>
</feature>
<evidence type="ECO:0000256" key="9">
    <source>
        <dbReference type="SAM" id="Phobius"/>
    </source>
</evidence>
<evidence type="ECO:0000256" key="7">
    <source>
        <dbReference type="ARBA" id="ARBA00023136"/>
    </source>
</evidence>
<evidence type="ECO:0000313" key="11">
    <source>
        <dbReference type="EMBL" id="GJM55933.1"/>
    </source>
</evidence>
<dbReference type="Proteomes" id="UP001055025">
    <property type="component" value="Unassembled WGS sequence"/>
</dbReference>
<dbReference type="NCBIfam" id="TIGR00410">
    <property type="entry name" value="lacE"/>
    <property type="match status" value="1"/>
</dbReference>
<keyword evidence="7 8" id="KW-0472">Membrane</keyword>
<feature type="transmembrane region" description="Helical" evidence="9">
    <location>
        <begin position="219"/>
        <end position="245"/>
    </location>
</feature>
<keyword evidence="6 9" id="KW-1133">Transmembrane helix</keyword>
<evidence type="ECO:0000259" key="10">
    <source>
        <dbReference type="PROSITE" id="PS51105"/>
    </source>
</evidence>
<dbReference type="InterPro" id="IPR003352">
    <property type="entry name" value="PTS_EIIC"/>
</dbReference>
<dbReference type="GO" id="GO:0005886">
    <property type="term" value="C:plasma membrane"/>
    <property type="evidence" value="ECO:0007669"/>
    <property type="project" value="UniProtKB-SubCell"/>
</dbReference>
<evidence type="ECO:0000256" key="2">
    <source>
        <dbReference type="ARBA" id="ARBA00022448"/>
    </source>
</evidence>
<feature type="transmembrane region" description="Helical" evidence="9">
    <location>
        <begin position="35"/>
        <end position="57"/>
    </location>
</feature>
<dbReference type="InterPro" id="IPR004501">
    <property type="entry name" value="PTS_EIIC_3"/>
</dbReference>
<feature type="transmembrane region" description="Helical" evidence="9">
    <location>
        <begin position="112"/>
        <end position="130"/>
    </location>
</feature>
<dbReference type="InterPro" id="IPR051088">
    <property type="entry name" value="PTS_Sugar-EIIC/EIIB"/>
</dbReference>
<dbReference type="GO" id="GO:0009401">
    <property type="term" value="P:phosphoenolpyruvate-dependent sugar phosphotransferase system"/>
    <property type="evidence" value="ECO:0007669"/>
    <property type="project" value="InterPro"/>
</dbReference>
<comment type="subcellular location">
    <subcellularLocation>
        <location evidence="1">Cell membrane</location>
        <topology evidence="1">Multi-pass membrane protein</topology>
    </subcellularLocation>
</comment>
<dbReference type="InterPro" id="IPR004796">
    <property type="entry name" value="PTS_IIC_cello"/>
</dbReference>
<comment type="function">
    <text evidence="8">The phosphoenolpyruvate-dependent sugar phosphotransferase system (PTS), a major carbohydrate active -transport system, catalyzes the phosphorylation of incoming sugar substrates concomitant with their translocation across the cell membrane.</text>
</comment>
<dbReference type="PANTHER" id="PTHR33989">
    <property type="match status" value="1"/>
</dbReference>
<dbReference type="AlphaFoldDB" id="A0AAV5B5V2"/>
<feature type="transmembrane region" description="Helical" evidence="9">
    <location>
        <begin position="331"/>
        <end position="350"/>
    </location>
</feature>
<dbReference type="EMBL" id="BQKC01000001">
    <property type="protein sequence ID" value="GJM55933.1"/>
    <property type="molecule type" value="Genomic_DNA"/>
</dbReference>
<evidence type="ECO:0000256" key="3">
    <source>
        <dbReference type="ARBA" id="ARBA00022475"/>
    </source>
</evidence>
<reference evidence="11" key="1">
    <citation type="journal article" date="2022" name="Int. J. Syst. Evol. Microbiol.">
        <title>Granulimonas faecalis gen. nov., sp. nov., and Leptogranulimonas caecicola gen. nov., sp. nov., novel lactate-producing Atopobiaceae bacteria isolated from mouse intestines, and an emended description of the family Atopobiaceae.</title>
        <authorList>
            <person name="Morinaga K."/>
            <person name="Kusada H."/>
            <person name="Sakamoto S."/>
            <person name="Murakami T."/>
            <person name="Toyoda A."/>
            <person name="Mori H."/>
            <person name="Meng X.Y."/>
            <person name="Takashino M."/>
            <person name="Murotomi K."/>
            <person name="Tamaki H."/>
        </authorList>
    </citation>
    <scope>NUCLEOTIDE SEQUENCE</scope>
    <source>
        <strain evidence="11">OPF53</strain>
    </source>
</reference>
<evidence type="ECO:0000256" key="1">
    <source>
        <dbReference type="ARBA" id="ARBA00004651"/>
    </source>
</evidence>
<dbReference type="PIRSF" id="PIRSF006351">
    <property type="entry name" value="PTS_EIIC-Cellobiose"/>
    <property type="match status" value="1"/>
</dbReference>
<feature type="transmembrane region" description="Helical" evidence="9">
    <location>
        <begin position="428"/>
        <end position="453"/>
    </location>
</feature>
<name>A0AAV5B5V2_9ACTN</name>
<feature type="domain" description="PTS EIIC type-3" evidence="10">
    <location>
        <begin position="12"/>
        <end position="456"/>
    </location>
</feature>
<sequence length="469" mass="49965">MSSPMDGFMQWMETKFVPVASKVGNQRHLAAVRDAFISILPITMVGSIATLLNVFVVDLPTMWLGEENVVTTSLAQVVNVDGLVSHGSMAIFALCFAFAFGYRLSRAYDVDGLAGGVIALASVVATMNFAPEFAYVLPNVTPDAMGALSSAGLAVAEVDGAVTLQVTGANLISTALTGATGLFSALIFGIISTMVYVKLTLKDVTIKLPEGVPPAVSKAFAAIIPGVVAVYVCAILAQLCVALTGQYPNDLIVEFIQKPLLGISQSAPAIVLTSFLIQLLWFFGIHGSQVMAPVLEGLYTPALLENMQVWNATHDIAQLPYLWTKASFECFSMFSGAGITLGLIIAIMIFSKRRECRVVAEMSAPMGVFNINEPVIFGMPIVLNPLYLIPWLLVPVVATVVAMAFTFTGLIPPVFIQVPWIMPVGIGAFLATGGNVLAGLVALLNLLISFVIWTPFVKLANRMDAPEKQ</sequence>
<keyword evidence="2 8" id="KW-0813">Transport</keyword>
<dbReference type="PANTHER" id="PTHR33989:SF4">
    <property type="entry name" value="PTS SYSTEM N,N'-DIACETYLCHITOBIOSE-SPECIFIC EIIC COMPONENT"/>
    <property type="match status" value="1"/>
</dbReference>
<evidence type="ECO:0000256" key="5">
    <source>
        <dbReference type="ARBA" id="ARBA00022692"/>
    </source>
</evidence>
<evidence type="ECO:0000256" key="6">
    <source>
        <dbReference type="ARBA" id="ARBA00022989"/>
    </source>
</evidence>
<feature type="transmembrane region" description="Helical" evidence="9">
    <location>
        <begin position="179"/>
        <end position="199"/>
    </location>
</feature>
<keyword evidence="3 8" id="KW-1003">Cell membrane</keyword>
<dbReference type="RefSeq" id="WP_204407120.1">
    <property type="nucleotide sequence ID" value="NZ_BQKC01000001.1"/>
</dbReference>
<dbReference type="GO" id="GO:1902815">
    <property type="term" value="P:N,N'-diacetylchitobiose import"/>
    <property type="evidence" value="ECO:0007669"/>
    <property type="project" value="TreeGrafter"/>
</dbReference>
<evidence type="ECO:0000256" key="8">
    <source>
        <dbReference type="PIRNR" id="PIRNR006351"/>
    </source>
</evidence>
<comment type="caution">
    <text evidence="11">The sequence shown here is derived from an EMBL/GenBank/DDBJ whole genome shotgun (WGS) entry which is preliminary data.</text>
</comment>
<evidence type="ECO:0000313" key="12">
    <source>
        <dbReference type="Proteomes" id="UP001055025"/>
    </source>
</evidence>
<organism evidence="11 12">
    <name type="scientific">Granulimonas faecalis</name>
    <dbReference type="NCBI Taxonomy" id="2894155"/>
    <lineage>
        <taxon>Bacteria</taxon>
        <taxon>Bacillati</taxon>
        <taxon>Actinomycetota</taxon>
        <taxon>Coriobacteriia</taxon>
        <taxon>Coriobacteriales</taxon>
        <taxon>Kribbibacteriaceae</taxon>
        <taxon>Granulimonas</taxon>
    </lineage>
</organism>
<dbReference type="GO" id="GO:0008982">
    <property type="term" value="F:protein-N(PI)-phosphohistidine-sugar phosphotransferase activity"/>
    <property type="evidence" value="ECO:0007669"/>
    <property type="project" value="UniProtKB-UniRule"/>
</dbReference>
<dbReference type="Pfam" id="PF02378">
    <property type="entry name" value="PTS_EIIC"/>
    <property type="match status" value="1"/>
</dbReference>